<gene>
    <name evidence="3" type="ORF">OD750_007545</name>
</gene>
<feature type="transmembrane region" description="Helical" evidence="1">
    <location>
        <begin position="185"/>
        <end position="204"/>
    </location>
</feature>
<keyword evidence="1" id="KW-1133">Transmembrane helix</keyword>
<evidence type="ECO:0000313" key="4">
    <source>
        <dbReference type="Proteomes" id="UP001139971"/>
    </source>
</evidence>
<dbReference type="InterPro" id="IPR050623">
    <property type="entry name" value="Glucan_succinyl_AcylTrfase"/>
</dbReference>
<dbReference type="GO" id="GO:0016747">
    <property type="term" value="F:acyltransferase activity, transferring groups other than amino-acyl groups"/>
    <property type="evidence" value="ECO:0007669"/>
    <property type="project" value="InterPro"/>
</dbReference>
<evidence type="ECO:0000313" key="3">
    <source>
        <dbReference type="EMBL" id="MDC8012397.1"/>
    </source>
</evidence>
<feature type="transmembrane region" description="Helical" evidence="1">
    <location>
        <begin position="245"/>
        <end position="264"/>
    </location>
</feature>
<keyword evidence="1" id="KW-0812">Transmembrane</keyword>
<keyword evidence="4" id="KW-1185">Reference proteome</keyword>
<dbReference type="Pfam" id="PF01757">
    <property type="entry name" value="Acyl_transf_3"/>
    <property type="match status" value="1"/>
</dbReference>
<feature type="transmembrane region" description="Helical" evidence="1">
    <location>
        <begin position="146"/>
        <end position="164"/>
    </location>
</feature>
<feature type="domain" description="Acyltransferase 3" evidence="2">
    <location>
        <begin position="5"/>
        <end position="358"/>
    </location>
</feature>
<dbReference type="RefSeq" id="WP_263543914.1">
    <property type="nucleotide sequence ID" value="NZ_JAOVZO020000008.1"/>
</dbReference>
<dbReference type="PANTHER" id="PTHR36927:SF3">
    <property type="entry name" value="GLUCANS BIOSYNTHESIS PROTEIN C"/>
    <property type="match status" value="1"/>
</dbReference>
<comment type="caution">
    <text evidence="3">The sequence shown here is derived from an EMBL/GenBank/DDBJ whole genome shotgun (WGS) entry which is preliminary data.</text>
</comment>
<protein>
    <submittedName>
        <fullName evidence="3">Acyltransferase family protein</fullName>
    </submittedName>
</protein>
<keyword evidence="1" id="KW-0472">Membrane</keyword>
<dbReference type="Proteomes" id="UP001139971">
    <property type="component" value="Unassembled WGS sequence"/>
</dbReference>
<keyword evidence="3" id="KW-0808">Transferase</keyword>
<dbReference type="EMBL" id="JAOVZO020000008">
    <property type="protein sequence ID" value="MDC8012397.1"/>
    <property type="molecule type" value="Genomic_DNA"/>
</dbReference>
<proteinExistence type="predicted"/>
<feature type="transmembrane region" description="Helical" evidence="1">
    <location>
        <begin position="54"/>
        <end position="72"/>
    </location>
</feature>
<dbReference type="InterPro" id="IPR002656">
    <property type="entry name" value="Acyl_transf_3_dom"/>
</dbReference>
<feature type="transmembrane region" description="Helical" evidence="1">
    <location>
        <begin position="84"/>
        <end position="104"/>
    </location>
</feature>
<feature type="transmembrane region" description="Helical" evidence="1">
    <location>
        <begin position="216"/>
        <end position="233"/>
    </location>
</feature>
<feature type="transmembrane region" description="Helical" evidence="1">
    <location>
        <begin position="341"/>
        <end position="363"/>
    </location>
</feature>
<keyword evidence="3" id="KW-0012">Acyltransferase</keyword>
<reference evidence="3" key="1">
    <citation type="submission" date="2023-02" db="EMBL/GenBank/DDBJ databases">
        <title>Tahibacter soli sp. nov. isolated from soil.</title>
        <authorList>
            <person name="Baek J.H."/>
            <person name="Lee J.K."/>
            <person name="Choi D.G."/>
            <person name="Jeon C.O."/>
        </authorList>
    </citation>
    <scope>NUCLEOTIDE SEQUENCE</scope>
    <source>
        <strain evidence="3">BL</strain>
    </source>
</reference>
<evidence type="ECO:0000259" key="2">
    <source>
        <dbReference type="Pfam" id="PF01757"/>
    </source>
</evidence>
<feature type="transmembrane region" description="Helical" evidence="1">
    <location>
        <begin position="284"/>
        <end position="303"/>
    </location>
</feature>
<dbReference type="AlphaFoldDB" id="A0A9X3YHJ3"/>
<name>A0A9X3YHJ3_9GAMM</name>
<organism evidence="3 4">
    <name type="scientific">Tahibacter soli</name>
    <dbReference type="NCBI Taxonomy" id="2983605"/>
    <lineage>
        <taxon>Bacteria</taxon>
        <taxon>Pseudomonadati</taxon>
        <taxon>Pseudomonadota</taxon>
        <taxon>Gammaproteobacteria</taxon>
        <taxon>Lysobacterales</taxon>
        <taxon>Rhodanobacteraceae</taxon>
        <taxon>Tahibacter</taxon>
    </lineage>
</organism>
<sequence>MQRRYDIDALRVFAFAFLILYHCAMLWVHDWGWHVKSTYQTEWLQPPMLFINRWRMSLLFLLSGIAIGLVGLRGGAARFAGLRSWRLLLPLVFGMFVIVPVQAYCQGVTNGLVEPGFGDFMLRYWEVRPWPKGAFDGWEHGITWNHLWYLAYLWVYTMILCALMPALESPLGLRVRAWLTHWRGAWLIVVPTLPLLAAMWWLATPYPAKNDLLNDWFQHAIFFTVFVYGWLLARETALWEEIRRLRKITLVVALFSFAIYYALIKLVPDNAPEYWSAIIRTPRALYIWTALLTILGWAMVYLDRPFAWLPRANEAVYPWYVLHQSFIVLIAYWLIPLKLGAAAEVVLVIGGTVFGCFVSVEIIRRVPVLRPLFGMKFREARARPAAPSAQPQAATT</sequence>
<feature type="transmembrane region" description="Helical" evidence="1">
    <location>
        <begin position="12"/>
        <end position="34"/>
    </location>
</feature>
<dbReference type="PANTHER" id="PTHR36927">
    <property type="entry name" value="BLR4337 PROTEIN"/>
    <property type="match status" value="1"/>
</dbReference>
<evidence type="ECO:0000256" key="1">
    <source>
        <dbReference type="SAM" id="Phobius"/>
    </source>
</evidence>
<feature type="transmembrane region" description="Helical" evidence="1">
    <location>
        <begin position="315"/>
        <end position="335"/>
    </location>
</feature>
<accession>A0A9X3YHJ3</accession>